<dbReference type="InterPro" id="IPR012001">
    <property type="entry name" value="Thiamin_PyroP_enz_TPP-bd_dom"/>
</dbReference>
<keyword evidence="7" id="KW-0378">Hydrolase</keyword>
<dbReference type="InterPro" id="IPR029035">
    <property type="entry name" value="DHS-like_NAD/FAD-binding_dom"/>
</dbReference>
<feature type="domain" description="Thiamine pyrophosphate enzyme central" evidence="4">
    <location>
        <begin position="221"/>
        <end position="352"/>
    </location>
</feature>
<dbReference type="PANTHER" id="PTHR18968">
    <property type="entry name" value="THIAMINE PYROPHOSPHATE ENZYMES"/>
    <property type="match status" value="1"/>
</dbReference>
<keyword evidence="2 3" id="KW-0786">Thiamine pyrophosphate</keyword>
<dbReference type="GO" id="GO:0003984">
    <property type="term" value="F:acetolactate synthase activity"/>
    <property type="evidence" value="ECO:0007669"/>
    <property type="project" value="TreeGrafter"/>
</dbReference>
<dbReference type="InterPro" id="IPR045229">
    <property type="entry name" value="TPP_enz"/>
</dbReference>
<dbReference type="Pfam" id="PF02775">
    <property type="entry name" value="TPP_enzyme_C"/>
    <property type="match status" value="1"/>
</dbReference>
<feature type="domain" description="Thiamine pyrophosphate enzyme TPP-binding" evidence="5">
    <location>
        <begin position="436"/>
        <end position="570"/>
    </location>
</feature>
<name>A0A3N0BZ79_9MICC</name>
<dbReference type="OrthoDB" id="3194735at2"/>
<dbReference type="InterPro" id="IPR030817">
    <property type="entry name" value="Myo_inos_IolD"/>
</dbReference>
<dbReference type="GO" id="GO:0050660">
    <property type="term" value="F:flavin adenine dinucleotide binding"/>
    <property type="evidence" value="ECO:0007669"/>
    <property type="project" value="TreeGrafter"/>
</dbReference>
<dbReference type="GO" id="GO:0102481">
    <property type="term" value="F:3D-(3,5/4)-trihydroxycyclohexane-1,2-dione hydrolase activity"/>
    <property type="evidence" value="ECO:0007669"/>
    <property type="project" value="UniProtKB-EC"/>
</dbReference>
<keyword evidence="8" id="KW-1185">Reference proteome</keyword>
<dbReference type="GO" id="GO:0005948">
    <property type="term" value="C:acetolactate synthase complex"/>
    <property type="evidence" value="ECO:0007669"/>
    <property type="project" value="TreeGrafter"/>
</dbReference>
<evidence type="ECO:0000256" key="2">
    <source>
        <dbReference type="ARBA" id="ARBA00023052"/>
    </source>
</evidence>
<dbReference type="GO" id="GO:0009097">
    <property type="term" value="P:isoleucine biosynthetic process"/>
    <property type="evidence" value="ECO:0007669"/>
    <property type="project" value="TreeGrafter"/>
</dbReference>
<accession>A0A3N0BZ79</accession>
<organism evidence="7 8">
    <name type="scientific">Arthrobacter oryzae</name>
    <dbReference type="NCBI Taxonomy" id="409290"/>
    <lineage>
        <taxon>Bacteria</taxon>
        <taxon>Bacillati</taxon>
        <taxon>Actinomycetota</taxon>
        <taxon>Actinomycetes</taxon>
        <taxon>Micrococcales</taxon>
        <taxon>Micrococcaceae</taxon>
        <taxon>Arthrobacter</taxon>
    </lineage>
</organism>
<protein>
    <submittedName>
        <fullName evidence="7">3D-(3,5/4)-trihydroxycyclohexane-1,2-dione acylhydrolase (Decyclizing)</fullName>
        <ecNumber evidence="7">3.7.1.22</ecNumber>
    </submittedName>
</protein>
<dbReference type="EC" id="3.7.1.22" evidence="7"/>
<evidence type="ECO:0000259" key="4">
    <source>
        <dbReference type="Pfam" id="PF00205"/>
    </source>
</evidence>
<dbReference type="AlphaFoldDB" id="A0A3N0BZ79"/>
<comment type="caution">
    <text evidence="7">The sequence shown here is derived from an EMBL/GenBank/DDBJ whole genome shotgun (WGS) entry which is preliminary data.</text>
</comment>
<dbReference type="PANTHER" id="PTHR18968:SF9">
    <property type="entry name" value="3D-(3,5_4)-TRIHYDROXYCYCLOHEXANE-1,2-DIONE HYDROLASE"/>
    <property type="match status" value="1"/>
</dbReference>
<dbReference type="Pfam" id="PF00205">
    <property type="entry name" value="TPP_enzyme_M"/>
    <property type="match status" value="1"/>
</dbReference>
<gene>
    <name evidence="7" type="primary">iolD</name>
    <name evidence="7" type="ORF">D7003_11045</name>
</gene>
<dbReference type="Proteomes" id="UP000273807">
    <property type="component" value="Unassembled WGS sequence"/>
</dbReference>
<dbReference type="CDD" id="cd07035">
    <property type="entry name" value="TPP_PYR_POX_like"/>
    <property type="match status" value="1"/>
</dbReference>
<dbReference type="GO" id="GO:0000287">
    <property type="term" value="F:magnesium ion binding"/>
    <property type="evidence" value="ECO:0007669"/>
    <property type="project" value="InterPro"/>
</dbReference>
<dbReference type="InterPro" id="IPR011766">
    <property type="entry name" value="TPP_enzyme_TPP-bd"/>
</dbReference>
<dbReference type="SUPFAM" id="SSF52518">
    <property type="entry name" value="Thiamin diphosphate-binding fold (THDP-binding)"/>
    <property type="match status" value="2"/>
</dbReference>
<comment type="similarity">
    <text evidence="1 3">Belongs to the TPP enzyme family.</text>
</comment>
<evidence type="ECO:0000313" key="7">
    <source>
        <dbReference type="EMBL" id="RNL54650.1"/>
    </source>
</evidence>
<feature type="domain" description="Thiamine pyrophosphate enzyme N-terminal TPP-binding" evidence="6">
    <location>
        <begin position="44"/>
        <end position="129"/>
    </location>
</feature>
<dbReference type="EMBL" id="RBED01000100">
    <property type="protein sequence ID" value="RNL54650.1"/>
    <property type="molecule type" value="Genomic_DNA"/>
</dbReference>
<dbReference type="InterPro" id="IPR012000">
    <property type="entry name" value="Thiamin_PyroP_enz_cen_dom"/>
</dbReference>
<dbReference type="Gene3D" id="3.40.50.1220">
    <property type="entry name" value="TPP-binding domain"/>
    <property type="match status" value="1"/>
</dbReference>
<dbReference type="GO" id="GO:0030976">
    <property type="term" value="F:thiamine pyrophosphate binding"/>
    <property type="evidence" value="ECO:0007669"/>
    <property type="project" value="InterPro"/>
</dbReference>
<proteinExistence type="inferred from homology"/>
<dbReference type="Gene3D" id="3.40.50.970">
    <property type="match status" value="2"/>
</dbReference>
<dbReference type="SUPFAM" id="SSF52467">
    <property type="entry name" value="DHS-like NAD/FAD-binding domain"/>
    <property type="match status" value="1"/>
</dbReference>
<dbReference type="InterPro" id="IPR029061">
    <property type="entry name" value="THDP-binding"/>
</dbReference>
<evidence type="ECO:0000259" key="5">
    <source>
        <dbReference type="Pfam" id="PF02775"/>
    </source>
</evidence>
<dbReference type="GO" id="GO:0009099">
    <property type="term" value="P:L-valine biosynthetic process"/>
    <property type="evidence" value="ECO:0007669"/>
    <property type="project" value="TreeGrafter"/>
</dbReference>
<dbReference type="GO" id="GO:0019310">
    <property type="term" value="P:inositol catabolic process"/>
    <property type="evidence" value="ECO:0007669"/>
    <property type="project" value="InterPro"/>
</dbReference>
<reference evidence="7 8" key="1">
    <citation type="submission" date="2018-10" db="EMBL/GenBank/DDBJ databases">
        <title>Genome sequencing of Arthrobacter oryzae TNB02.</title>
        <authorList>
            <person name="Cho Y.-J."/>
            <person name="Cho A."/>
            <person name="Kim O.-S."/>
        </authorList>
    </citation>
    <scope>NUCLEOTIDE SEQUENCE [LARGE SCALE GENOMIC DNA]</scope>
    <source>
        <strain evidence="7 8">TNB02</strain>
    </source>
</reference>
<evidence type="ECO:0000256" key="1">
    <source>
        <dbReference type="ARBA" id="ARBA00007812"/>
    </source>
</evidence>
<evidence type="ECO:0000256" key="3">
    <source>
        <dbReference type="RuleBase" id="RU362132"/>
    </source>
</evidence>
<dbReference type="NCBIfam" id="TIGR04377">
    <property type="entry name" value="myo_inos_iolD"/>
    <property type="match status" value="1"/>
</dbReference>
<sequence length="616" mass="65344">MGGDTVRITTSEAIVRYLIAQRTVVDGQEVPLFPGVLAIFGHGNVTSLGHALETHRDEIPVWRGQNEQGMGLAAAGFAKAMRRRQVMVCSSSIGPGATNFITAAGVAMANRLPVLFISGDTFNTRLQDPVIQQVEHFGAPSTTVNDGFRPVVRYWDRITHPAQLLSTLPQMVGTLLDPADCGPVFLGLPQDVAAEAYDYPVEFFTTHVHRISRPRPDFGQIELAAEAIRNAKRPVIISGGGVHYSLAEAELGEVADALGIPVVETVAGKSALLPDHPCYAGPVGVAGTAATNAVVRDADLIIAVGTRLEDFTTGSWTAFASDARIVALNAARFDALKHRALPVIGDARESLLSLQKALQGWTAASDWTARASEARAGVEAFVAGRTAPDGHWPPSYAQLISEVHGSATAEDYILTAAGGLPGEVNVNWASRGIASVDTEYGFSCMGYEIAGAWGAAFARTSGQVYSMVGDGSFLMLNSDIYSSVLSGKKFILVVCDNEGYAVIERLQVGQGGASYNNMLSDARGPGSSVRVDFHAHAQALGALTFTVEDMDEFRDALTAARAADRTTVIVTKVRASDWTLGGAFWEVGVPTTSDRLEVTAARAAMDEGLVNQRRGV</sequence>
<evidence type="ECO:0000313" key="8">
    <source>
        <dbReference type="Proteomes" id="UP000273807"/>
    </source>
</evidence>
<evidence type="ECO:0000259" key="6">
    <source>
        <dbReference type="Pfam" id="PF02776"/>
    </source>
</evidence>
<dbReference type="RefSeq" id="WP_123255502.1">
    <property type="nucleotide sequence ID" value="NZ_RBED01000100.1"/>
</dbReference>
<dbReference type="Pfam" id="PF02776">
    <property type="entry name" value="TPP_enzyme_N"/>
    <property type="match status" value="1"/>
</dbReference>